<dbReference type="Proteomes" id="UP000260665">
    <property type="component" value="Unassembled WGS sequence"/>
</dbReference>
<organism evidence="10 11">
    <name type="scientific">Rhodoferax lacus</name>
    <dbReference type="NCBI Taxonomy" id="2184758"/>
    <lineage>
        <taxon>Bacteria</taxon>
        <taxon>Pseudomonadati</taxon>
        <taxon>Pseudomonadota</taxon>
        <taxon>Betaproteobacteria</taxon>
        <taxon>Burkholderiales</taxon>
        <taxon>Comamonadaceae</taxon>
        <taxon>Rhodoferax</taxon>
    </lineage>
</organism>
<dbReference type="GO" id="GO:0005886">
    <property type="term" value="C:plasma membrane"/>
    <property type="evidence" value="ECO:0007669"/>
    <property type="project" value="UniProtKB-SubCell"/>
</dbReference>
<feature type="transmembrane region" description="Helical" evidence="8">
    <location>
        <begin position="91"/>
        <end position="109"/>
    </location>
</feature>
<dbReference type="PANTHER" id="PTHR33908">
    <property type="entry name" value="MANNOSYLTRANSFERASE YKCB-RELATED"/>
    <property type="match status" value="1"/>
</dbReference>
<feature type="transmembrane region" description="Helical" evidence="8">
    <location>
        <begin position="325"/>
        <end position="344"/>
    </location>
</feature>
<evidence type="ECO:0000256" key="8">
    <source>
        <dbReference type="SAM" id="Phobius"/>
    </source>
</evidence>
<dbReference type="GO" id="GO:0016763">
    <property type="term" value="F:pentosyltransferase activity"/>
    <property type="evidence" value="ECO:0007669"/>
    <property type="project" value="TreeGrafter"/>
</dbReference>
<dbReference type="AlphaFoldDB" id="A0A3E1RAE1"/>
<reference evidence="10 11" key="1">
    <citation type="submission" date="2018-05" db="EMBL/GenBank/DDBJ databases">
        <title>Rhodoferax soyangensis sp.nov., isolated from an oligotrophic freshwater lake.</title>
        <authorList>
            <person name="Park M."/>
        </authorList>
    </citation>
    <scope>NUCLEOTIDE SEQUENCE [LARGE SCALE GENOMIC DNA]</scope>
    <source>
        <strain evidence="10 11">IMCC26218</strain>
    </source>
</reference>
<feature type="transmembrane region" description="Helical" evidence="8">
    <location>
        <begin position="180"/>
        <end position="209"/>
    </location>
</feature>
<protein>
    <submittedName>
        <fullName evidence="10">Glycosyl transferase</fullName>
    </submittedName>
</protein>
<evidence type="ECO:0000256" key="1">
    <source>
        <dbReference type="ARBA" id="ARBA00004651"/>
    </source>
</evidence>
<comment type="caution">
    <text evidence="10">The sequence shown here is derived from an EMBL/GenBank/DDBJ whole genome shotgun (WGS) entry which is preliminary data.</text>
</comment>
<sequence>MDGLPVLPPLNSNMHMTDALLQHAQRLPTGTRWLLALVFGLHALLGAVLGLSVDEAHYALYAAHPALSYFDHPPLVGWAQWPLVALGAPTVVLRLVPGLLWLGTLLLVYHLARRLQAAAPGGASEQAGFWAVASLLLAPLMHILGISLLPDTLLMFWSAALMLQTLRLMQRTQPPALSQWLLLGALLGLAGLSKYTAIFTAAAVALCLLRAHGMAVLRQPGLWLGTLLALLIVSPVPIWNAQNHWVSFVYQAKHGAGSGWQGLNVARFGLLQLLAYGPLLLWGWQGLRVATAAQRSLLAFFVIPFVVLAYLSGGGSSLPHWTAPAWVALAPFAGVGLARTWAAGKPWAVRALVLLQALACVALPAAMVSAGMPFLQGQAASAQAGNAPNPFADLHGWDAAGERAQALAVQHGLDALAVQNWTLASRIGWYARPLKVHVLHDGFDQFDLWAGKLAAGGSALLVDWSQLPYETPLGAHGFAQCSWLERQEVQRLGYAVSSFDFYACSGWSGAPQPRLRSMPLQPGADAARSTATP</sequence>
<keyword evidence="2" id="KW-1003">Cell membrane</keyword>
<evidence type="ECO:0000256" key="3">
    <source>
        <dbReference type="ARBA" id="ARBA00022676"/>
    </source>
</evidence>
<feature type="transmembrane region" description="Helical" evidence="8">
    <location>
        <begin position="265"/>
        <end position="284"/>
    </location>
</feature>
<evidence type="ECO:0000313" key="10">
    <source>
        <dbReference type="EMBL" id="RFO96329.1"/>
    </source>
</evidence>
<keyword evidence="11" id="KW-1185">Reference proteome</keyword>
<evidence type="ECO:0000256" key="2">
    <source>
        <dbReference type="ARBA" id="ARBA00022475"/>
    </source>
</evidence>
<dbReference type="PANTHER" id="PTHR33908:SF11">
    <property type="entry name" value="MEMBRANE PROTEIN"/>
    <property type="match status" value="1"/>
</dbReference>
<accession>A0A3E1RAE1</accession>
<feature type="domain" description="Glycosyltransferase RgtA/B/C/D-like" evidence="9">
    <location>
        <begin position="71"/>
        <end position="239"/>
    </location>
</feature>
<keyword evidence="4 10" id="KW-0808">Transferase</keyword>
<keyword evidence="3" id="KW-0328">Glycosyltransferase</keyword>
<evidence type="ECO:0000256" key="5">
    <source>
        <dbReference type="ARBA" id="ARBA00022692"/>
    </source>
</evidence>
<feature type="transmembrane region" description="Helical" evidence="8">
    <location>
        <begin position="296"/>
        <end position="313"/>
    </location>
</feature>
<keyword evidence="7 8" id="KW-0472">Membrane</keyword>
<feature type="transmembrane region" description="Helical" evidence="8">
    <location>
        <begin position="129"/>
        <end position="160"/>
    </location>
</feature>
<evidence type="ECO:0000256" key="4">
    <source>
        <dbReference type="ARBA" id="ARBA00022679"/>
    </source>
</evidence>
<evidence type="ECO:0000256" key="6">
    <source>
        <dbReference type="ARBA" id="ARBA00022989"/>
    </source>
</evidence>
<dbReference type="InterPro" id="IPR038731">
    <property type="entry name" value="RgtA/B/C-like"/>
</dbReference>
<evidence type="ECO:0000259" key="9">
    <source>
        <dbReference type="Pfam" id="PF13231"/>
    </source>
</evidence>
<dbReference type="Pfam" id="PF13231">
    <property type="entry name" value="PMT_2"/>
    <property type="match status" value="1"/>
</dbReference>
<feature type="transmembrane region" description="Helical" evidence="8">
    <location>
        <begin position="351"/>
        <end position="375"/>
    </location>
</feature>
<feature type="transmembrane region" description="Helical" evidence="8">
    <location>
        <begin position="33"/>
        <end position="53"/>
    </location>
</feature>
<dbReference type="EMBL" id="QFZK01000008">
    <property type="protein sequence ID" value="RFO96329.1"/>
    <property type="molecule type" value="Genomic_DNA"/>
</dbReference>
<keyword evidence="6 8" id="KW-1133">Transmembrane helix</keyword>
<evidence type="ECO:0000256" key="7">
    <source>
        <dbReference type="ARBA" id="ARBA00023136"/>
    </source>
</evidence>
<proteinExistence type="predicted"/>
<keyword evidence="5 8" id="KW-0812">Transmembrane</keyword>
<gene>
    <name evidence="10" type="ORF">DIC66_13545</name>
</gene>
<feature type="transmembrane region" description="Helical" evidence="8">
    <location>
        <begin position="221"/>
        <end position="239"/>
    </location>
</feature>
<dbReference type="InterPro" id="IPR050297">
    <property type="entry name" value="LipidA_mod_glycosyltrf_83"/>
</dbReference>
<evidence type="ECO:0000313" key="11">
    <source>
        <dbReference type="Proteomes" id="UP000260665"/>
    </source>
</evidence>
<name>A0A3E1RAE1_9BURK</name>
<comment type="subcellular location">
    <subcellularLocation>
        <location evidence="1">Cell membrane</location>
        <topology evidence="1">Multi-pass membrane protein</topology>
    </subcellularLocation>
</comment>
<dbReference type="GO" id="GO:0009103">
    <property type="term" value="P:lipopolysaccharide biosynthetic process"/>
    <property type="evidence" value="ECO:0007669"/>
    <property type="project" value="UniProtKB-ARBA"/>
</dbReference>